<keyword evidence="2" id="KW-1185">Reference proteome</keyword>
<reference evidence="1 2" key="1">
    <citation type="submission" date="2017-11" db="EMBL/GenBank/DDBJ databases">
        <title>Comparative genomics of Botrytis spp.</title>
        <authorList>
            <person name="Valero-Jimenez C.A."/>
            <person name="Tapia P."/>
            <person name="Veloso J."/>
            <person name="Silva-Moreno E."/>
            <person name="Staats M."/>
            <person name="Valdes J.H."/>
            <person name="Van Kan J.A.L."/>
        </authorList>
    </citation>
    <scope>NUCLEOTIDE SEQUENCE [LARGE SCALE GENOMIC DNA]</scope>
    <source>
        <strain evidence="1 2">MUCL2830</strain>
    </source>
</reference>
<comment type="caution">
    <text evidence="1">The sequence shown here is derived from an EMBL/GenBank/DDBJ whole genome shotgun (WGS) entry which is preliminary data.</text>
</comment>
<protein>
    <submittedName>
        <fullName evidence="1">Uncharacterized protein</fullName>
    </submittedName>
</protein>
<gene>
    <name evidence="1" type="ORF">BOTCAL_2788g00010</name>
</gene>
<dbReference type="EMBL" id="PHWZ01002783">
    <property type="protein sequence ID" value="TEY14444.1"/>
    <property type="molecule type" value="Genomic_DNA"/>
</dbReference>
<accession>A0A4Y8C7C2</accession>
<evidence type="ECO:0000313" key="1">
    <source>
        <dbReference type="EMBL" id="TEY14444.1"/>
    </source>
</evidence>
<proteinExistence type="predicted"/>
<sequence length="104" mass="12504">MKGNDWKSVATFLGWGDYSGQFAVVNDNNSVWEDIEYEKDRKGKNDKEFEEREALLIYNAYNPLEKYKYLLFRCWQKTWRSVGKMLFKKFRKSEDIVEAFSTFS</sequence>
<dbReference type="Proteomes" id="UP000297299">
    <property type="component" value="Unassembled WGS sequence"/>
</dbReference>
<organism evidence="1 2">
    <name type="scientific">Botryotinia calthae</name>
    <dbReference type="NCBI Taxonomy" id="38488"/>
    <lineage>
        <taxon>Eukaryota</taxon>
        <taxon>Fungi</taxon>
        <taxon>Dikarya</taxon>
        <taxon>Ascomycota</taxon>
        <taxon>Pezizomycotina</taxon>
        <taxon>Leotiomycetes</taxon>
        <taxon>Helotiales</taxon>
        <taxon>Sclerotiniaceae</taxon>
        <taxon>Botryotinia</taxon>
    </lineage>
</organism>
<name>A0A4Y8C7C2_9HELO</name>
<evidence type="ECO:0000313" key="2">
    <source>
        <dbReference type="Proteomes" id="UP000297299"/>
    </source>
</evidence>
<dbReference type="AlphaFoldDB" id="A0A4Y8C7C2"/>